<feature type="transmembrane region" description="Helical" evidence="1">
    <location>
        <begin position="39"/>
        <end position="62"/>
    </location>
</feature>
<keyword evidence="1" id="KW-1133">Transmembrane helix</keyword>
<keyword evidence="3" id="KW-0675">Receptor</keyword>
<evidence type="ECO:0000313" key="3">
    <source>
        <dbReference type="EMBL" id="CEF64975.1"/>
    </source>
</evidence>
<dbReference type="RefSeq" id="XP_024504176.1">
    <property type="nucleotide sequence ID" value="XM_024650394.1"/>
</dbReference>
<keyword evidence="1" id="KW-0812">Transmembrane</keyword>
<dbReference type="WBParaSite" id="SRAE_1000322800.1">
    <property type="protein sequence ID" value="SRAE_1000322800.1"/>
    <property type="gene ID" value="WBGene00259845"/>
</dbReference>
<keyword evidence="4" id="KW-1185">Reference proteome</keyword>
<feature type="transmembrane region" description="Helical" evidence="1">
    <location>
        <begin position="107"/>
        <end position="129"/>
    </location>
</feature>
<dbReference type="WormBase" id="SRAE_1000322800">
    <property type="protein sequence ID" value="SRP09042"/>
    <property type="gene ID" value="WBGene00259845"/>
</dbReference>
<evidence type="ECO:0000313" key="6">
    <source>
        <dbReference type="WormBase" id="SRAE_1000322800"/>
    </source>
</evidence>
<dbReference type="CTD" id="36377340"/>
<dbReference type="Pfam" id="PF10328">
    <property type="entry name" value="7TM_GPCR_Srx"/>
    <property type="match status" value="1"/>
</dbReference>
<dbReference type="Proteomes" id="UP000035682">
    <property type="component" value="Unplaced"/>
</dbReference>
<reference evidence="5" key="2">
    <citation type="submission" date="2020-12" db="UniProtKB">
        <authorList>
            <consortium name="WormBaseParasite"/>
        </authorList>
    </citation>
    <scope>IDENTIFICATION</scope>
</reference>
<dbReference type="AlphaFoldDB" id="A0A090LBQ8"/>
<dbReference type="EMBL" id="LN609528">
    <property type="protein sequence ID" value="CEF64975.1"/>
    <property type="molecule type" value="Genomic_DNA"/>
</dbReference>
<feature type="transmembrane region" description="Helical" evidence="1">
    <location>
        <begin position="74"/>
        <end position="101"/>
    </location>
</feature>
<evidence type="ECO:0000256" key="1">
    <source>
        <dbReference type="SAM" id="Phobius"/>
    </source>
</evidence>
<name>A0A090LBQ8_STRRB</name>
<feature type="domain" description="7TM GPCR serpentine receptor class x (Srx)" evidence="2">
    <location>
        <begin position="44"/>
        <end position="232"/>
    </location>
</feature>
<feature type="transmembrane region" description="Helical" evidence="1">
    <location>
        <begin position="277"/>
        <end position="298"/>
    </location>
</feature>
<feature type="transmembrane region" description="Helical" evidence="1">
    <location>
        <begin position="204"/>
        <end position="227"/>
    </location>
</feature>
<organism evidence="3">
    <name type="scientific">Strongyloides ratti</name>
    <name type="common">Parasitic roundworm</name>
    <dbReference type="NCBI Taxonomy" id="34506"/>
    <lineage>
        <taxon>Eukaryota</taxon>
        <taxon>Metazoa</taxon>
        <taxon>Ecdysozoa</taxon>
        <taxon>Nematoda</taxon>
        <taxon>Chromadorea</taxon>
        <taxon>Rhabditida</taxon>
        <taxon>Tylenchina</taxon>
        <taxon>Panagrolaimomorpha</taxon>
        <taxon>Strongyloidoidea</taxon>
        <taxon>Strongyloididae</taxon>
        <taxon>Strongyloides</taxon>
    </lineage>
</organism>
<feature type="transmembrane region" description="Helical" evidence="1">
    <location>
        <begin position="150"/>
        <end position="173"/>
    </location>
</feature>
<feature type="transmembrane region" description="Helical" evidence="1">
    <location>
        <begin position="248"/>
        <end position="271"/>
    </location>
</feature>
<dbReference type="GeneID" id="36377340"/>
<sequence>MDYFENYSYFENLTYENDGNFNDYILPFPLTFILTHVEIGIIHFLLSSFFMVLQLLVFLSFFNNKELFTKTSFIIIFNHGILSFIQQICHVITAILTIFFIKKISRLLSIIGSLLTASYIGSIIFIFLLTLNRFDILYDIQLINFERKEIIYIIFIIICYLCTITLFIVYIVFPEFMLVFNYNLFEWQYENRLESRTVYQFEKYSILSLLGVSLILQILIFFKVIFLRCSTNRKIVFVADDLKIILHAFLCFVTALILELIRDGIFFYIYWSGNQIIIPHILRIFCSVSNSFFVLCFVKEIRNYIFISKHVKTDFRNTTIVKSIKVSGNINNIRNIA</sequence>
<proteinExistence type="predicted"/>
<evidence type="ECO:0000313" key="4">
    <source>
        <dbReference type="Proteomes" id="UP000035682"/>
    </source>
</evidence>
<keyword evidence="1" id="KW-0472">Membrane</keyword>
<gene>
    <name evidence="3 5 6" type="ORF">SRAE_1000322800</name>
</gene>
<accession>A0A090LBQ8</accession>
<protein>
    <submittedName>
        <fullName evidence="3 5">7TM GPCR, serpentine receptor class x (Srx) family-containing protein</fullName>
    </submittedName>
</protein>
<evidence type="ECO:0000259" key="2">
    <source>
        <dbReference type="Pfam" id="PF10328"/>
    </source>
</evidence>
<dbReference type="InterPro" id="IPR019430">
    <property type="entry name" value="7TM_GPCR_serpentine_rcpt_Srx"/>
</dbReference>
<reference evidence="3 4" key="1">
    <citation type="submission" date="2014-09" db="EMBL/GenBank/DDBJ databases">
        <authorList>
            <person name="Martin A.A."/>
        </authorList>
    </citation>
    <scope>NUCLEOTIDE SEQUENCE</scope>
    <source>
        <strain evidence="4">ED321</strain>
        <strain evidence="3">ED321 Heterogonic</strain>
    </source>
</reference>
<evidence type="ECO:0000313" key="5">
    <source>
        <dbReference type="WBParaSite" id="SRAE_1000322800.1"/>
    </source>
</evidence>